<dbReference type="AlphaFoldDB" id="A0AAN4ZN73"/>
<keyword evidence="2" id="KW-1185">Reference proteome</keyword>
<protein>
    <submittedName>
        <fullName evidence="1">Uncharacterized protein</fullName>
    </submittedName>
</protein>
<dbReference type="Proteomes" id="UP001328107">
    <property type="component" value="Unassembled WGS sequence"/>
</dbReference>
<organism evidence="1 2">
    <name type="scientific">Pristionchus mayeri</name>
    <dbReference type="NCBI Taxonomy" id="1317129"/>
    <lineage>
        <taxon>Eukaryota</taxon>
        <taxon>Metazoa</taxon>
        <taxon>Ecdysozoa</taxon>
        <taxon>Nematoda</taxon>
        <taxon>Chromadorea</taxon>
        <taxon>Rhabditida</taxon>
        <taxon>Rhabditina</taxon>
        <taxon>Diplogasteromorpha</taxon>
        <taxon>Diplogasteroidea</taxon>
        <taxon>Neodiplogasteridae</taxon>
        <taxon>Pristionchus</taxon>
    </lineage>
</organism>
<feature type="non-terminal residue" evidence="1">
    <location>
        <position position="1"/>
    </location>
</feature>
<accession>A0AAN4ZN73</accession>
<evidence type="ECO:0000313" key="2">
    <source>
        <dbReference type="Proteomes" id="UP001328107"/>
    </source>
</evidence>
<name>A0AAN4ZN73_9BILA</name>
<dbReference type="EMBL" id="BTRK01000003">
    <property type="protein sequence ID" value="GMR43801.1"/>
    <property type="molecule type" value="Genomic_DNA"/>
</dbReference>
<comment type="caution">
    <text evidence="1">The sequence shown here is derived from an EMBL/GenBank/DDBJ whole genome shotgun (WGS) entry which is preliminary data.</text>
</comment>
<sequence length="76" mass="8776">FVILKNCGHCHTMRALASLELERNHCMRYENEKEISIRSLVYGVIESLHMTLLHLIEKKNQEKSSVENSITGGNDY</sequence>
<evidence type="ECO:0000313" key="1">
    <source>
        <dbReference type="EMBL" id="GMR43801.1"/>
    </source>
</evidence>
<gene>
    <name evidence="1" type="ORF">PMAYCL1PPCAC_13996</name>
</gene>
<reference evidence="2" key="1">
    <citation type="submission" date="2022-10" db="EMBL/GenBank/DDBJ databases">
        <title>Genome assembly of Pristionchus species.</title>
        <authorList>
            <person name="Yoshida K."/>
            <person name="Sommer R.J."/>
        </authorList>
    </citation>
    <scope>NUCLEOTIDE SEQUENCE [LARGE SCALE GENOMIC DNA]</scope>
    <source>
        <strain evidence="2">RS5460</strain>
    </source>
</reference>
<proteinExistence type="predicted"/>